<reference evidence="2 3" key="2">
    <citation type="journal article" date="2022" name="Microorganisms">
        <title>Complete Genome Sequences of Two Flavobacterium ammonificans Strains and a Flavobacterium ammoniigenes Strain of Ammonifying Bacterioplankton Isolated from Surface River Water.</title>
        <authorList>
            <person name="Suda W."/>
            <person name="Ogata Y."/>
            <person name="Shindo C."/>
            <person name="Watanabe K."/>
        </authorList>
    </citation>
    <scope>NUCLEOTIDE SEQUENCE [LARGE SCALE GENOMIC DNA]</scope>
    <source>
        <strain evidence="2 3">GENT11</strain>
    </source>
</reference>
<sequence>MNIINRVIGLEKFFKKKDIPLLEQLATLPFTKKIKKGNHILHAGDVNKHIFYVQSGLFRVYLLNDDKEVNTWFVKEGEFITSVKSFHKQEPATEYIQALEDSVVLSIRKDVVDMVLKSNHKFALFAIDELFNNLCEYSDQCDMLRYMTSEKRYLFLKERKPEILERLSQKHLASYIGVDSTYLSKIVNQFK</sequence>
<dbReference type="SUPFAM" id="SSF51206">
    <property type="entry name" value="cAMP-binding domain-like"/>
    <property type="match status" value="1"/>
</dbReference>
<protein>
    <submittedName>
        <fullName evidence="2">cAMP-binding protein</fullName>
    </submittedName>
</protein>
<keyword evidence="3" id="KW-1185">Reference proteome</keyword>
<gene>
    <name evidence="2" type="ORF">GENT11_06450</name>
</gene>
<accession>A0ABM7UX18</accession>
<name>A0ABM7UX18_9FLAO</name>
<dbReference type="Proteomes" id="UP001319865">
    <property type="component" value="Chromosome"/>
</dbReference>
<dbReference type="RefSeq" id="WP_229326530.1">
    <property type="nucleotide sequence ID" value="NZ_AP025183.1"/>
</dbReference>
<evidence type="ECO:0000259" key="1">
    <source>
        <dbReference type="PROSITE" id="PS50042"/>
    </source>
</evidence>
<dbReference type="InterPro" id="IPR014710">
    <property type="entry name" value="RmlC-like_jellyroll"/>
</dbReference>
<reference evidence="2 3" key="1">
    <citation type="journal article" date="2022" name="Int. J. Syst. Evol. Microbiol.">
        <title>Flavobacterium ammonificans sp. nov. and Flavobacterium ammoniigenes sp. nov., ammonifying bacteria isolated from surface river water.</title>
        <authorList>
            <person name="Watanabe K."/>
            <person name="Kitamura T."/>
            <person name="Ogata Y."/>
            <person name="Shindo C."/>
            <person name="Suda W."/>
        </authorList>
    </citation>
    <scope>NUCLEOTIDE SEQUENCE [LARGE SCALE GENOMIC DNA]</scope>
    <source>
        <strain evidence="2 3">GENT11</strain>
    </source>
</reference>
<dbReference type="SMART" id="SM00100">
    <property type="entry name" value="cNMP"/>
    <property type="match status" value="1"/>
</dbReference>
<feature type="domain" description="Cyclic nucleotide-binding" evidence="1">
    <location>
        <begin position="13"/>
        <end position="116"/>
    </location>
</feature>
<dbReference type="InterPro" id="IPR018490">
    <property type="entry name" value="cNMP-bd_dom_sf"/>
</dbReference>
<organism evidence="2 3">
    <name type="scientific">Flavobacterium ammonificans</name>
    <dbReference type="NCBI Taxonomy" id="1751056"/>
    <lineage>
        <taxon>Bacteria</taxon>
        <taxon>Pseudomonadati</taxon>
        <taxon>Bacteroidota</taxon>
        <taxon>Flavobacteriia</taxon>
        <taxon>Flavobacteriales</taxon>
        <taxon>Flavobacteriaceae</taxon>
        <taxon>Flavobacterium</taxon>
    </lineage>
</organism>
<dbReference type="InterPro" id="IPR000595">
    <property type="entry name" value="cNMP-bd_dom"/>
</dbReference>
<dbReference type="EMBL" id="AP025183">
    <property type="protein sequence ID" value="BDB52333.1"/>
    <property type="molecule type" value="Genomic_DNA"/>
</dbReference>
<evidence type="ECO:0000313" key="3">
    <source>
        <dbReference type="Proteomes" id="UP001319865"/>
    </source>
</evidence>
<proteinExistence type="predicted"/>
<dbReference type="PROSITE" id="PS50042">
    <property type="entry name" value="CNMP_BINDING_3"/>
    <property type="match status" value="1"/>
</dbReference>
<dbReference type="Pfam" id="PF00027">
    <property type="entry name" value="cNMP_binding"/>
    <property type="match status" value="1"/>
</dbReference>
<dbReference type="Gene3D" id="2.60.120.10">
    <property type="entry name" value="Jelly Rolls"/>
    <property type="match status" value="1"/>
</dbReference>
<dbReference type="CDD" id="cd00038">
    <property type="entry name" value="CAP_ED"/>
    <property type="match status" value="1"/>
</dbReference>
<evidence type="ECO:0000313" key="2">
    <source>
        <dbReference type="EMBL" id="BDB52333.1"/>
    </source>
</evidence>